<gene>
    <name evidence="2" type="ORF">ACFSKL_18240</name>
</gene>
<evidence type="ECO:0000313" key="3">
    <source>
        <dbReference type="Proteomes" id="UP001597361"/>
    </source>
</evidence>
<keyword evidence="1" id="KW-0472">Membrane</keyword>
<evidence type="ECO:0008006" key="4">
    <source>
        <dbReference type="Google" id="ProtNLM"/>
    </source>
</evidence>
<keyword evidence="1" id="KW-0812">Transmembrane</keyword>
<sequence>MGFIPIILTLSGAIMLFLMVVYQSLQSKKKQFEIRCKETWSGMAKINPEILEATPNFEKIQSTYKTIKSELRDDQLGLYNTEIKRPLQEAKLIRIHFNNLISKKPYSFVVRIFNIQPI</sequence>
<reference evidence="3" key="1">
    <citation type="journal article" date="2019" name="Int. J. Syst. Evol. Microbiol.">
        <title>The Global Catalogue of Microorganisms (GCM) 10K type strain sequencing project: providing services to taxonomists for standard genome sequencing and annotation.</title>
        <authorList>
            <consortium name="The Broad Institute Genomics Platform"/>
            <consortium name="The Broad Institute Genome Sequencing Center for Infectious Disease"/>
            <person name="Wu L."/>
            <person name="Ma J."/>
        </authorList>
    </citation>
    <scope>NUCLEOTIDE SEQUENCE [LARGE SCALE GENOMIC DNA]</scope>
    <source>
        <strain evidence="3">CGMCC 1.15180</strain>
    </source>
</reference>
<keyword evidence="1" id="KW-1133">Transmembrane helix</keyword>
<organism evidence="2 3">
    <name type="scientific">Belliella marina</name>
    <dbReference type="NCBI Taxonomy" id="1644146"/>
    <lineage>
        <taxon>Bacteria</taxon>
        <taxon>Pseudomonadati</taxon>
        <taxon>Bacteroidota</taxon>
        <taxon>Cytophagia</taxon>
        <taxon>Cytophagales</taxon>
        <taxon>Cyclobacteriaceae</taxon>
        <taxon>Belliella</taxon>
    </lineage>
</organism>
<proteinExistence type="predicted"/>
<keyword evidence="3" id="KW-1185">Reference proteome</keyword>
<accession>A0ABW4VV41</accession>
<evidence type="ECO:0000313" key="2">
    <source>
        <dbReference type="EMBL" id="MFD2036750.1"/>
    </source>
</evidence>
<dbReference type="Proteomes" id="UP001597361">
    <property type="component" value="Unassembled WGS sequence"/>
</dbReference>
<dbReference type="EMBL" id="JBHUHR010000045">
    <property type="protein sequence ID" value="MFD2036750.1"/>
    <property type="molecule type" value="Genomic_DNA"/>
</dbReference>
<evidence type="ECO:0000256" key="1">
    <source>
        <dbReference type="SAM" id="Phobius"/>
    </source>
</evidence>
<name>A0ABW4VV41_9BACT</name>
<dbReference type="RefSeq" id="WP_376888088.1">
    <property type="nucleotide sequence ID" value="NZ_JBHUHR010000045.1"/>
</dbReference>
<protein>
    <recommendedName>
        <fullName evidence="4">LemA protein</fullName>
    </recommendedName>
</protein>
<feature type="transmembrane region" description="Helical" evidence="1">
    <location>
        <begin position="6"/>
        <end position="25"/>
    </location>
</feature>
<comment type="caution">
    <text evidence="2">The sequence shown here is derived from an EMBL/GenBank/DDBJ whole genome shotgun (WGS) entry which is preliminary data.</text>
</comment>